<feature type="non-terminal residue" evidence="7">
    <location>
        <position position="1"/>
    </location>
</feature>
<feature type="transmembrane region" description="Helical" evidence="5">
    <location>
        <begin position="44"/>
        <end position="64"/>
    </location>
</feature>
<evidence type="ECO:0000313" key="9">
    <source>
        <dbReference type="Proteomes" id="UP000014760"/>
    </source>
</evidence>
<dbReference type="PANTHER" id="PTHR24064">
    <property type="entry name" value="SOLUTE CARRIER FAMILY 22 MEMBER"/>
    <property type="match status" value="1"/>
</dbReference>
<feature type="domain" description="Major facilitator superfamily (MFS) profile" evidence="6">
    <location>
        <begin position="1"/>
        <end position="112"/>
    </location>
</feature>
<dbReference type="InterPro" id="IPR036259">
    <property type="entry name" value="MFS_trans_sf"/>
</dbReference>
<feature type="transmembrane region" description="Helical" evidence="5">
    <location>
        <begin position="70"/>
        <end position="93"/>
    </location>
</feature>
<evidence type="ECO:0000256" key="2">
    <source>
        <dbReference type="ARBA" id="ARBA00022692"/>
    </source>
</evidence>
<accession>R7UNJ7</accession>
<dbReference type="HOGENOM" id="CLU_157591_2_0_1"/>
<reference evidence="8" key="3">
    <citation type="submission" date="2015-06" db="UniProtKB">
        <authorList>
            <consortium name="EnsemblMetazoa"/>
        </authorList>
    </citation>
    <scope>IDENTIFICATION</scope>
</reference>
<organism evidence="7">
    <name type="scientific">Capitella teleta</name>
    <name type="common">Polychaete worm</name>
    <dbReference type="NCBI Taxonomy" id="283909"/>
    <lineage>
        <taxon>Eukaryota</taxon>
        <taxon>Metazoa</taxon>
        <taxon>Spiralia</taxon>
        <taxon>Lophotrochozoa</taxon>
        <taxon>Annelida</taxon>
        <taxon>Polychaeta</taxon>
        <taxon>Sedentaria</taxon>
        <taxon>Scolecida</taxon>
        <taxon>Capitellidae</taxon>
        <taxon>Capitella</taxon>
    </lineage>
</organism>
<sequence length="112" mass="11575">SSFLADLEDVATAFSVVGKAGISGAFGAVYVYTGELNPTNIRNIAFGTASMFARISGMAAPFIGGPLVNLWVGLPTLVFGIFGIVSGSLVLLLPETFGQTLPETVEEAENFG</sequence>
<dbReference type="GO" id="GO:0016020">
    <property type="term" value="C:membrane"/>
    <property type="evidence" value="ECO:0007669"/>
    <property type="project" value="UniProtKB-SubCell"/>
</dbReference>
<gene>
    <name evidence="7" type="ORF">CAPTEDRAFT_81559</name>
</gene>
<evidence type="ECO:0000313" key="8">
    <source>
        <dbReference type="EnsemblMetazoa" id="CapteP81559"/>
    </source>
</evidence>
<keyword evidence="3 5" id="KW-1133">Transmembrane helix</keyword>
<keyword evidence="2 5" id="KW-0812">Transmembrane</keyword>
<comment type="subcellular location">
    <subcellularLocation>
        <location evidence="1">Membrane</location>
        <topology evidence="1">Multi-pass membrane protein</topology>
    </subcellularLocation>
</comment>
<feature type="transmembrane region" description="Helical" evidence="5">
    <location>
        <begin position="12"/>
        <end position="32"/>
    </location>
</feature>
<reference evidence="7 9" key="2">
    <citation type="journal article" date="2013" name="Nature">
        <title>Insights into bilaterian evolution from three spiralian genomes.</title>
        <authorList>
            <person name="Simakov O."/>
            <person name="Marletaz F."/>
            <person name="Cho S.J."/>
            <person name="Edsinger-Gonzales E."/>
            <person name="Havlak P."/>
            <person name="Hellsten U."/>
            <person name="Kuo D.H."/>
            <person name="Larsson T."/>
            <person name="Lv J."/>
            <person name="Arendt D."/>
            <person name="Savage R."/>
            <person name="Osoegawa K."/>
            <person name="de Jong P."/>
            <person name="Grimwood J."/>
            <person name="Chapman J.A."/>
            <person name="Shapiro H."/>
            <person name="Aerts A."/>
            <person name="Otillar R.P."/>
            <person name="Terry A.Y."/>
            <person name="Boore J.L."/>
            <person name="Grigoriev I.V."/>
            <person name="Lindberg D.R."/>
            <person name="Seaver E.C."/>
            <person name="Weisblat D.A."/>
            <person name="Putnam N.H."/>
            <person name="Rokhsar D.S."/>
        </authorList>
    </citation>
    <scope>NUCLEOTIDE SEQUENCE</scope>
    <source>
        <strain evidence="7 9">I ESC-2004</strain>
    </source>
</reference>
<dbReference type="EnsemblMetazoa" id="CapteT81559">
    <property type="protein sequence ID" value="CapteP81559"/>
    <property type="gene ID" value="CapteG81559"/>
</dbReference>
<evidence type="ECO:0000256" key="1">
    <source>
        <dbReference type="ARBA" id="ARBA00004141"/>
    </source>
</evidence>
<dbReference type="SUPFAM" id="SSF103473">
    <property type="entry name" value="MFS general substrate transporter"/>
    <property type="match status" value="1"/>
</dbReference>
<dbReference type="EMBL" id="KB299339">
    <property type="protein sequence ID" value="ELU08084.1"/>
    <property type="molecule type" value="Genomic_DNA"/>
</dbReference>
<dbReference type="Proteomes" id="UP000014760">
    <property type="component" value="Unassembled WGS sequence"/>
</dbReference>
<evidence type="ECO:0000256" key="3">
    <source>
        <dbReference type="ARBA" id="ARBA00022989"/>
    </source>
</evidence>
<evidence type="ECO:0000313" key="7">
    <source>
        <dbReference type="EMBL" id="ELU08084.1"/>
    </source>
</evidence>
<dbReference type="GO" id="GO:0022857">
    <property type="term" value="F:transmembrane transporter activity"/>
    <property type="evidence" value="ECO:0007669"/>
    <property type="project" value="InterPro"/>
</dbReference>
<dbReference type="AlphaFoldDB" id="R7UNJ7"/>
<dbReference type="Gene3D" id="1.20.1250.20">
    <property type="entry name" value="MFS general substrate transporter like domains"/>
    <property type="match status" value="1"/>
</dbReference>
<reference evidence="9" key="1">
    <citation type="submission" date="2012-12" db="EMBL/GenBank/DDBJ databases">
        <authorList>
            <person name="Hellsten U."/>
            <person name="Grimwood J."/>
            <person name="Chapman J.A."/>
            <person name="Shapiro H."/>
            <person name="Aerts A."/>
            <person name="Otillar R.P."/>
            <person name="Terry A.Y."/>
            <person name="Boore J.L."/>
            <person name="Simakov O."/>
            <person name="Marletaz F."/>
            <person name="Cho S.-J."/>
            <person name="Edsinger-Gonzales E."/>
            <person name="Havlak P."/>
            <person name="Kuo D.-H."/>
            <person name="Larsson T."/>
            <person name="Lv J."/>
            <person name="Arendt D."/>
            <person name="Savage R."/>
            <person name="Osoegawa K."/>
            <person name="de Jong P."/>
            <person name="Lindberg D.R."/>
            <person name="Seaver E.C."/>
            <person name="Weisblat D.A."/>
            <person name="Putnam N.H."/>
            <person name="Grigoriev I.V."/>
            <person name="Rokhsar D.S."/>
        </authorList>
    </citation>
    <scope>NUCLEOTIDE SEQUENCE</scope>
    <source>
        <strain evidence="9">I ESC-2004</strain>
    </source>
</reference>
<dbReference type="OMA" id="IMMEIAV"/>
<name>R7UNJ7_CAPTE</name>
<dbReference type="EMBL" id="AMQN01042561">
    <property type="status" value="NOT_ANNOTATED_CDS"/>
    <property type="molecule type" value="Genomic_DNA"/>
</dbReference>
<evidence type="ECO:0000256" key="5">
    <source>
        <dbReference type="SAM" id="Phobius"/>
    </source>
</evidence>
<dbReference type="PROSITE" id="PS50850">
    <property type="entry name" value="MFS"/>
    <property type="match status" value="1"/>
</dbReference>
<dbReference type="InterPro" id="IPR020846">
    <property type="entry name" value="MFS_dom"/>
</dbReference>
<feature type="non-terminal residue" evidence="7">
    <location>
        <position position="112"/>
    </location>
</feature>
<dbReference type="STRING" id="283909.R7UNJ7"/>
<keyword evidence="9" id="KW-1185">Reference proteome</keyword>
<evidence type="ECO:0000256" key="4">
    <source>
        <dbReference type="ARBA" id="ARBA00023136"/>
    </source>
</evidence>
<dbReference type="OrthoDB" id="5296287at2759"/>
<evidence type="ECO:0000259" key="6">
    <source>
        <dbReference type="PROSITE" id="PS50850"/>
    </source>
</evidence>
<keyword evidence="4 5" id="KW-0472">Membrane</keyword>
<proteinExistence type="predicted"/>
<protein>
    <recommendedName>
        <fullName evidence="6">Major facilitator superfamily (MFS) profile domain-containing protein</fullName>
    </recommendedName>
</protein>